<dbReference type="AlphaFoldDB" id="A0A382W216"/>
<protein>
    <submittedName>
        <fullName evidence="1">Uncharacterized protein</fullName>
    </submittedName>
</protein>
<gene>
    <name evidence="1" type="ORF">METZ01_LOCUS405716</name>
</gene>
<accession>A0A382W216</accession>
<organism evidence="1">
    <name type="scientific">marine metagenome</name>
    <dbReference type="NCBI Taxonomy" id="408172"/>
    <lineage>
        <taxon>unclassified sequences</taxon>
        <taxon>metagenomes</taxon>
        <taxon>ecological metagenomes</taxon>
    </lineage>
</organism>
<name>A0A382W216_9ZZZZ</name>
<proteinExistence type="predicted"/>
<reference evidence="1" key="1">
    <citation type="submission" date="2018-05" db="EMBL/GenBank/DDBJ databases">
        <authorList>
            <person name="Lanie J.A."/>
            <person name="Ng W.-L."/>
            <person name="Kazmierczak K.M."/>
            <person name="Andrzejewski T.M."/>
            <person name="Davidsen T.M."/>
            <person name="Wayne K.J."/>
            <person name="Tettelin H."/>
            <person name="Glass J.I."/>
            <person name="Rusch D."/>
            <person name="Podicherti R."/>
            <person name="Tsui H.-C.T."/>
            <person name="Winkler M.E."/>
        </authorList>
    </citation>
    <scope>NUCLEOTIDE SEQUENCE</scope>
</reference>
<sequence>MGKLLNESPTYIIAKSDGMPIRLTSTLDDLFIIITTLK</sequence>
<evidence type="ECO:0000313" key="1">
    <source>
        <dbReference type="EMBL" id="SVD52862.1"/>
    </source>
</evidence>
<dbReference type="EMBL" id="UINC01156442">
    <property type="protein sequence ID" value="SVD52862.1"/>
    <property type="molecule type" value="Genomic_DNA"/>
</dbReference>